<dbReference type="Proteomes" id="UP000799776">
    <property type="component" value="Unassembled WGS sequence"/>
</dbReference>
<evidence type="ECO:0000313" key="2">
    <source>
        <dbReference type="Proteomes" id="UP000799776"/>
    </source>
</evidence>
<name>A0A9P4HR83_9PEZI</name>
<keyword evidence="2" id="KW-1185">Reference proteome</keyword>
<reference evidence="1" key="1">
    <citation type="journal article" date="2020" name="Stud. Mycol.">
        <title>101 Dothideomycetes genomes: a test case for predicting lifestyles and emergence of pathogens.</title>
        <authorList>
            <person name="Haridas S."/>
            <person name="Albert R."/>
            <person name="Binder M."/>
            <person name="Bloem J."/>
            <person name="Labutti K."/>
            <person name="Salamov A."/>
            <person name="Andreopoulos B."/>
            <person name="Baker S."/>
            <person name="Barry K."/>
            <person name="Bills G."/>
            <person name="Bluhm B."/>
            <person name="Cannon C."/>
            <person name="Castanera R."/>
            <person name="Culley D."/>
            <person name="Daum C."/>
            <person name="Ezra D."/>
            <person name="Gonzalez J."/>
            <person name="Henrissat B."/>
            <person name="Kuo A."/>
            <person name="Liang C."/>
            <person name="Lipzen A."/>
            <person name="Lutzoni F."/>
            <person name="Magnuson J."/>
            <person name="Mondo S."/>
            <person name="Nolan M."/>
            <person name="Ohm R."/>
            <person name="Pangilinan J."/>
            <person name="Park H.-J."/>
            <person name="Ramirez L."/>
            <person name="Alfaro M."/>
            <person name="Sun H."/>
            <person name="Tritt A."/>
            <person name="Yoshinaga Y."/>
            <person name="Zwiers L.-H."/>
            <person name="Turgeon B."/>
            <person name="Goodwin S."/>
            <person name="Spatafora J."/>
            <person name="Crous P."/>
            <person name="Grigoriev I."/>
        </authorList>
    </citation>
    <scope>NUCLEOTIDE SEQUENCE</scope>
    <source>
        <strain evidence="1">CBS 121410</strain>
    </source>
</reference>
<evidence type="ECO:0000313" key="1">
    <source>
        <dbReference type="EMBL" id="KAF2086470.1"/>
    </source>
</evidence>
<sequence length="169" mass="19130">MVSHVTPGKAAGLRSSSIRKRTCLPEDRSVRFELRHGGCGNGSKVLRLCRKRDWWAKRHAKRRQPAASQCNWNPRQTRREAGEVGAVGAVVEVGEVGEVGEVVEVVEVAAWRRPTFSRRQLEATRLAEKVHRQIQRLARMQTAESVRRGRVESKAARAAAWFRKVVESR</sequence>
<dbReference type="AlphaFoldDB" id="A0A9P4HR83"/>
<comment type="caution">
    <text evidence="1">The sequence shown here is derived from an EMBL/GenBank/DDBJ whole genome shotgun (WGS) entry which is preliminary data.</text>
</comment>
<dbReference type="EMBL" id="ML978724">
    <property type="protein sequence ID" value="KAF2086470.1"/>
    <property type="molecule type" value="Genomic_DNA"/>
</dbReference>
<gene>
    <name evidence="1" type="ORF">K490DRAFT_57765</name>
</gene>
<protein>
    <submittedName>
        <fullName evidence="1">Uncharacterized protein</fullName>
    </submittedName>
</protein>
<proteinExistence type="predicted"/>
<organism evidence="1 2">
    <name type="scientific">Saccharata proteae CBS 121410</name>
    <dbReference type="NCBI Taxonomy" id="1314787"/>
    <lineage>
        <taxon>Eukaryota</taxon>
        <taxon>Fungi</taxon>
        <taxon>Dikarya</taxon>
        <taxon>Ascomycota</taxon>
        <taxon>Pezizomycotina</taxon>
        <taxon>Dothideomycetes</taxon>
        <taxon>Dothideomycetes incertae sedis</taxon>
        <taxon>Botryosphaeriales</taxon>
        <taxon>Saccharataceae</taxon>
        <taxon>Saccharata</taxon>
    </lineage>
</organism>
<accession>A0A9P4HR83</accession>